<feature type="chain" id="PRO_5038953474" description="Fibronectin type III domain-containing protein" evidence="1">
    <location>
        <begin position="24"/>
        <end position="496"/>
    </location>
</feature>
<reference evidence="2" key="1">
    <citation type="submission" date="2020-10" db="EMBL/GenBank/DDBJ databases">
        <authorList>
            <person name="Gilroy R."/>
        </authorList>
    </citation>
    <scope>NUCLEOTIDE SEQUENCE</scope>
    <source>
        <strain evidence="2">ChiW25-3613</strain>
    </source>
</reference>
<gene>
    <name evidence="2" type="ORF">IAB90_01010</name>
</gene>
<dbReference type="InterPro" id="IPR013783">
    <property type="entry name" value="Ig-like_fold"/>
</dbReference>
<dbReference type="AlphaFoldDB" id="A0A9D1DAA4"/>
<evidence type="ECO:0008006" key="4">
    <source>
        <dbReference type="Google" id="ProtNLM"/>
    </source>
</evidence>
<dbReference type="EMBL" id="DVHB01000020">
    <property type="protein sequence ID" value="HIR38942.1"/>
    <property type="molecule type" value="Genomic_DNA"/>
</dbReference>
<organism evidence="2 3">
    <name type="scientific">Candidatus Coproplasma stercoripullorum</name>
    <dbReference type="NCBI Taxonomy" id="2840751"/>
    <lineage>
        <taxon>Bacteria</taxon>
        <taxon>Bacillati</taxon>
        <taxon>Bacillota</taxon>
        <taxon>Clostridia</taxon>
        <taxon>Eubacteriales</taxon>
        <taxon>Candidatus Coproplasma</taxon>
    </lineage>
</organism>
<name>A0A9D1DAA4_9FIRM</name>
<comment type="caution">
    <text evidence="2">The sequence shown here is derived from an EMBL/GenBank/DDBJ whole genome shotgun (WGS) entry which is preliminary data.</text>
</comment>
<proteinExistence type="predicted"/>
<evidence type="ECO:0000313" key="3">
    <source>
        <dbReference type="Proteomes" id="UP000824179"/>
    </source>
</evidence>
<protein>
    <recommendedName>
        <fullName evidence="4">Fibronectin type III domain-containing protein</fullName>
    </recommendedName>
</protein>
<keyword evidence="1" id="KW-0732">Signal</keyword>
<dbReference type="Gene3D" id="2.60.40.10">
    <property type="entry name" value="Immunoglobulins"/>
    <property type="match status" value="1"/>
</dbReference>
<dbReference type="Proteomes" id="UP000824179">
    <property type="component" value="Unassembled WGS sequence"/>
</dbReference>
<evidence type="ECO:0000313" key="2">
    <source>
        <dbReference type="EMBL" id="HIR38942.1"/>
    </source>
</evidence>
<feature type="signal peptide" evidence="1">
    <location>
        <begin position="1"/>
        <end position="23"/>
    </location>
</feature>
<dbReference type="PROSITE" id="PS51257">
    <property type="entry name" value="PROKAR_LIPOPROTEIN"/>
    <property type="match status" value="1"/>
</dbReference>
<accession>A0A9D1DAA4</accession>
<evidence type="ECO:0000256" key="1">
    <source>
        <dbReference type="SAM" id="SignalP"/>
    </source>
</evidence>
<reference evidence="2" key="2">
    <citation type="journal article" date="2021" name="PeerJ">
        <title>Extensive microbial diversity within the chicken gut microbiome revealed by metagenomics and culture.</title>
        <authorList>
            <person name="Gilroy R."/>
            <person name="Ravi A."/>
            <person name="Getino M."/>
            <person name="Pursley I."/>
            <person name="Horton D.L."/>
            <person name="Alikhan N.F."/>
            <person name="Baker D."/>
            <person name="Gharbi K."/>
            <person name="Hall N."/>
            <person name="Watson M."/>
            <person name="Adriaenssens E.M."/>
            <person name="Foster-Nyarko E."/>
            <person name="Jarju S."/>
            <person name="Secka A."/>
            <person name="Antonio M."/>
            <person name="Oren A."/>
            <person name="Chaudhuri R.R."/>
            <person name="La Ragione R."/>
            <person name="Hildebrand F."/>
            <person name="Pallen M.J."/>
        </authorList>
    </citation>
    <scope>NUCLEOTIDE SEQUENCE</scope>
    <source>
        <strain evidence="2">ChiW25-3613</strain>
    </source>
</reference>
<sequence>MKNKKFLVLGSIALSACFIIPLAACTESGESNITSTPLAVPANVQITTTDNTDVEAFSVTFDAVENASPYRIYVYQEGDTQAKVTSTTTTTGELPNDLEPGDYMLSVLAVGNGINYTNSNGSEPQEFTLEKWEIAQLGTVSDVEMDWTVDIENQQYPVLSFSGVDNPEDVQYYSVEFFSTDTEGNRAEGDAVAFFNVPAGSSSEVVYELTADQYGDLVPGYYVVDVYARANNTDRYENGEVVSTPVVWDDVDLITPTLTIDTENGVTAEVDNHLDLYAGLEFTFNVYSDEACTELVATKSVTYSISSSMFGTTYTNSASFTVVEEGQTPGADELALGETYYMTVTASGDSAFYNNSPVSTVVEFTADHAGTGSSGGGGFPGGPGGGGNPGGGGATITLTQIEAFAQGADTVTITIDAMGTACTLTGTLEAVPTDGSAYTYSLSGTGGMGESITGTLEIVVDNTVSCTVGAFGPFSETTFNGSWMLEGGQITVTMSE</sequence>